<accession>A0A8D2FE97</accession>
<keyword evidence="3" id="KW-0217">Developmental protein</keyword>
<name>A0A8D2FE97_THEGE</name>
<keyword evidence="9" id="KW-1185">Reference proteome</keyword>
<dbReference type="InterPro" id="IPR028127">
    <property type="entry name" value="Ripply_fam"/>
</dbReference>
<evidence type="ECO:0000256" key="3">
    <source>
        <dbReference type="ARBA" id="ARBA00022473"/>
    </source>
</evidence>
<reference evidence="8" key="3">
    <citation type="submission" date="2025-09" db="UniProtKB">
        <authorList>
            <consortium name="Ensembl"/>
        </authorList>
    </citation>
    <scope>IDENTIFICATION</scope>
</reference>
<dbReference type="PANTHER" id="PTHR16770:SF4">
    <property type="entry name" value="PROTEIN RIPPLY3"/>
    <property type="match status" value="1"/>
</dbReference>
<proteinExistence type="inferred from homology"/>
<evidence type="ECO:0000313" key="8">
    <source>
        <dbReference type="Ensembl" id="ENSTGEP00000019781.1"/>
    </source>
</evidence>
<dbReference type="PANTHER" id="PTHR16770">
    <property type="entry name" value="PROTEIN RIPPLY-LIKE"/>
    <property type="match status" value="1"/>
</dbReference>
<dbReference type="Proteomes" id="UP000694411">
    <property type="component" value="Chromosome X"/>
</dbReference>
<comment type="subcellular location">
    <subcellularLocation>
        <location evidence="1">Nucleus</location>
    </subcellularLocation>
</comment>
<sequence>MDENHPISVSALGLVDQGAGATWSIGQSWGGMGARLSLSWGPSPAWSLTAWRPMILTPADAELTRIGSQFKPGGDQDTFGLKGVFRLQHPVRLYFPFLKCQEYLQCSGEKVLVSFPVQAMIYFYNDESDSDDEEQEEETSPSIFCPRRWKVWRKMAWGKGGGPCVEDQLACGDSSRGRECSSFTQIGRNHLSKFIQHSHSADQITNYSI</sequence>
<reference evidence="8" key="2">
    <citation type="submission" date="2025-08" db="UniProtKB">
        <authorList>
            <consortium name="Ensembl"/>
        </authorList>
    </citation>
    <scope>IDENTIFICATION</scope>
</reference>
<evidence type="ECO:0000256" key="6">
    <source>
        <dbReference type="ARBA" id="ARBA00023242"/>
    </source>
</evidence>
<dbReference type="GO" id="GO:0009880">
    <property type="term" value="P:embryonic pattern specification"/>
    <property type="evidence" value="ECO:0007669"/>
    <property type="project" value="TreeGrafter"/>
</dbReference>
<dbReference type="AlphaFoldDB" id="A0A8D2FE97"/>
<evidence type="ECO:0000256" key="1">
    <source>
        <dbReference type="ARBA" id="ARBA00004123"/>
    </source>
</evidence>
<keyword evidence="4" id="KW-0805">Transcription regulation</keyword>
<dbReference type="GO" id="GO:0000122">
    <property type="term" value="P:negative regulation of transcription by RNA polymerase II"/>
    <property type="evidence" value="ECO:0007669"/>
    <property type="project" value="TreeGrafter"/>
</dbReference>
<dbReference type="Ensembl" id="ENSTGET00000023567.1">
    <property type="protein sequence ID" value="ENSTGEP00000019781.1"/>
    <property type="gene ID" value="ENSTGEG00000015930.1"/>
</dbReference>
<evidence type="ECO:0000256" key="5">
    <source>
        <dbReference type="ARBA" id="ARBA00023163"/>
    </source>
</evidence>
<protein>
    <recommendedName>
        <fullName evidence="7">Protein ripply3</fullName>
    </recommendedName>
</protein>
<dbReference type="GO" id="GO:0005634">
    <property type="term" value="C:nucleus"/>
    <property type="evidence" value="ECO:0007669"/>
    <property type="project" value="UniProtKB-SubCell"/>
</dbReference>
<reference evidence="8" key="1">
    <citation type="submission" date="2018-05" db="EMBL/GenBank/DDBJ databases">
        <title>Whole genome of Theropithecus gelada.</title>
        <authorList>
            <person name="Chiou K.L."/>
            <person name="Snyder-Mackler N."/>
        </authorList>
    </citation>
    <scope>NUCLEOTIDE SEQUENCE [LARGE SCALE GENOMIC DNA]</scope>
</reference>
<dbReference type="Pfam" id="PF14998">
    <property type="entry name" value="Ripply"/>
    <property type="match status" value="1"/>
</dbReference>
<evidence type="ECO:0000256" key="4">
    <source>
        <dbReference type="ARBA" id="ARBA00023015"/>
    </source>
</evidence>
<evidence type="ECO:0000256" key="7">
    <source>
        <dbReference type="ARBA" id="ARBA00040827"/>
    </source>
</evidence>
<keyword evidence="6" id="KW-0539">Nucleus</keyword>
<organism evidence="8 9">
    <name type="scientific">Theropithecus gelada</name>
    <name type="common">Gelada baboon</name>
    <dbReference type="NCBI Taxonomy" id="9565"/>
    <lineage>
        <taxon>Eukaryota</taxon>
        <taxon>Metazoa</taxon>
        <taxon>Chordata</taxon>
        <taxon>Craniata</taxon>
        <taxon>Vertebrata</taxon>
        <taxon>Euteleostomi</taxon>
        <taxon>Mammalia</taxon>
        <taxon>Eutheria</taxon>
        <taxon>Euarchontoglires</taxon>
        <taxon>Primates</taxon>
        <taxon>Haplorrhini</taxon>
        <taxon>Catarrhini</taxon>
        <taxon>Cercopithecidae</taxon>
        <taxon>Cercopithecinae</taxon>
        <taxon>Theropithecus</taxon>
    </lineage>
</organism>
<evidence type="ECO:0000313" key="9">
    <source>
        <dbReference type="Proteomes" id="UP000694411"/>
    </source>
</evidence>
<comment type="similarity">
    <text evidence="2">Belongs to the ripply family.</text>
</comment>
<evidence type="ECO:0000256" key="2">
    <source>
        <dbReference type="ARBA" id="ARBA00006944"/>
    </source>
</evidence>
<keyword evidence="5" id="KW-0804">Transcription</keyword>